<dbReference type="PANTHER" id="PTHR33572">
    <property type="entry name" value="SPORE DEVELOPMENT REGULATOR VOSA"/>
    <property type="match status" value="1"/>
</dbReference>
<accession>A0ABP9YW80</accession>
<name>A0ABP9YW80_9FUNG</name>
<keyword evidence="4" id="KW-0539">Nucleus</keyword>
<feature type="region of interest" description="Disordered" evidence="5">
    <location>
        <begin position="271"/>
        <end position="349"/>
    </location>
</feature>
<dbReference type="Proteomes" id="UP001473302">
    <property type="component" value="Unassembled WGS sequence"/>
</dbReference>
<feature type="compositionally biased region" description="Low complexity" evidence="5">
    <location>
        <begin position="316"/>
        <end position="340"/>
    </location>
</feature>
<dbReference type="Pfam" id="PF11754">
    <property type="entry name" value="Velvet"/>
    <property type="match status" value="2"/>
</dbReference>
<keyword evidence="3" id="KW-0804">Transcription</keyword>
<evidence type="ECO:0000256" key="3">
    <source>
        <dbReference type="ARBA" id="ARBA00023163"/>
    </source>
</evidence>
<feature type="region of interest" description="Disordered" evidence="5">
    <location>
        <begin position="187"/>
        <end position="248"/>
    </location>
</feature>
<comment type="caution">
    <text evidence="7">The sequence shown here is derived from an EMBL/GenBank/DDBJ whole genome shotgun (WGS) entry which is preliminary data.</text>
</comment>
<dbReference type="PROSITE" id="PS51821">
    <property type="entry name" value="VELVET"/>
    <property type="match status" value="1"/>
</dbReference>
<dbReference type="PANTHER" id="PTHR33572:SF18">
    <property type="entry name" value="SPORE DEVELOPMENT REGULATOR VOSA"/>
    <property type="match status" value="1"/>
</dbReference>
<keyword evidence="2" id="KW-0805">Transcription regulation</keyword>
<dbReference type="Gene3D" id="2.60.40.3960">
    <property type="entry name" value="Velvet domain"/>
    <property type="match status" value="1"/>
</dbReference>
<gene>
    <name evidence="7" type="ORF">MFLAVUS_004545</name>
</gene>
<reference evidence="7 8" key="1">
    <citation type="submission" date="2024-04" db="EMBL/GenBank/DDBJ databases">
        <title>genome sequences of Mucor flavus KT1a and Helicostylum pulchrum KT1b strains isolated from the surface of a dry-aged beef.</title>
        <authorList>
            <person name="Toyotome T."/>
            <person name="Hosono M."/>
            <person name="Torimaru M."/>
            <person name="Fukuda K."/>
            <person name="Mikami N."/>
        </authorList>
    </citation>
    <scope>NUCLEOTIDE SEQUENCE [LARGE SCALE GENOMIC DNA]</scope>
    <source>
        <strain evidence="7 8">KT1a</strain>
    </source>
</reference>
<proteinExistence type="predicted"/>
<evidence type="ECO:0000256" key="5">
    <source>
        <dbReference type="SAM" id="MobiDB-lite"/>
    </source>
</evidence>
<evidence type="ECO:0000259" key="6">
    <source>
        <dbReference type="PROSITE" id="PS51821"/>
    </source>
</evidence>
<dbReference type="InterPro" id="IPR021740">
    <property type="entry name" value="Velvet"/>
</dbReference>
<feature type="compositionally biased region" description="Polar residues" evidence="5">
    <location>
        <begin position="305"/>
        <end position="315"/>
    </location>
</feature>
<evidence type="ECO:0000256" key="2">
    <source>
        <dbReference type="ARBA" id="ARBA00023015"/>
    </source>
</evidence>
<feature type="compositionally biased region" description="Polar residues" evidence="5">
    <location>
        <begin position="207"/>
        <end position="216"/>
    </location>
</feature>
<evidence type="ECO:0000313" key="8">
    <source>
        <dbReference type="Proteomes" id="UP001473302"/>
    </source>
</evidence>
<organism evidence="7 8">
    <name type="scientific">Mucor flavus</name>
    <dbReference type="NCBI Taxonomy" id="439312"/>
    <lineage>
        <taxon>Eukaryota</taxon>
        <taxon>Fungi</taxon>
        <taxon>Fungi incertae sedis</taxon>
        <taxon>Mucoromycota</taxon>
        <taxon>Mucoromycotina</taxon>
        <taxon>Mucoromycetes</taxon>
        <taxon>Mucorales</taxon>
        <taxon>Mucorineae</taxon>
        <taxon>Mucoraceae</taxon>
        <taxon>Mucor</taxon>
    </lineage>
</organism>
<dbReference type="EMBL" id="BAABUK010000009">
    <property type="protein sequence ID" value="GAA5811116.1"/>
    <property type="molecule type" value="Genomic_DNA"/>
</dbReference>
<protein>
    <recommendedName>
        <fullName evidence="6">Velvet domain-containing protein</fullName>
    </recommendedName>
</protein>
<keyword evidence="8" id="KW-1185">Reference proteome</keyword>
<dbReference type="InterPro" id="IPR037525">
    <property type="entry name" value="Velvet_dom"/>
</dbReference>
<evidence type="ECO:0000256" key="1">
    <source>
        <dbReference type="ARBA" id="ARBA00004123"/>
    </source>
</evidence>
<comment type="subcellular location">
    <subcellularLocation>
        <location evidence="1">Nucleus</location>
    </subcellularLocation>
</comment>
<evidence type="ECO:0000313" key="7">
    <source>
        <dbReference type="EMBL" id="GAA5811116.1"/>
    </source>
</evidence>
<feature type="domain" description="Velvet" evidence="6">
    <location>
        <begin position="1"/>
        <end position="178"/>
    </location>
</feature>
<sequence length="349" mass="39819">MKYYQLTLRQQPKQSRMCGVGEKADRRPIDPPRKLTSIVQLKVIDSKLPLTEKNYLQNPYYFMYASLMAADLDEELHLLRDGKTRSTTGSVVSSLYHLKDIDNTDAGFFVFPDLSVRMEGSYRLKLSLFEIIGKEVFHCRSIISNKFFVYSAKKFPGMEESTFLSRSFADQGLKIRIRKELRQRRKLSKISDSEENNNNSDSNSNDATTKASTKKQASGKRARTARNEDDTAAPGYIYNARPSSWTPPMMEKHRYNAVIGTDRPTYFLNNEYQDANNTNNNHNTSRYSPQEIPNPSPYPSYRPNQLSYFYPQNYQSTAATASSSTSPSSALPSHQLSSQQLPPPPPPHY</sequence>
<evidence type="ECO:0000256" key="4">
    <source>
        <dbReference type="ARBA" id="ARBA00023242"/>
    </source>
</evidence>
<feature type="compositionally biased region" description="Low complexity" evidence="5">
    <location>
        <begin position="196"/>
        <end position="206"/>
    </location>
</feature>
<dbReference type="InterPro" id="IPR038491">
    <property type="entry name" value="Velvet_dom_sf"/>
</dbReference>